<dbReference type="AlphaFoldDB" id="A0A316EIH1"/>
<evidence type="ECO:0000256" key="1">
    <source>
        <dbReference type="SAM" id="Phobius"/>
    </source>
</evidence>
<organism evidence="2 3">
    <name type="scientific">Actinoplanes xinjiangensis</name>
    <dbReference type="NCBI Taxonomy" id="512350"/>
    <lineage>
        <taxon>Bacteria</taxon>
        <taxon>Bacillati</taxon>
        <taxon>Actinomycetota</taxon>
        <taxon>Actinomycetes</taxon>
        <taxon>Micromonosporales</taxon>
        <taxon>Micromonosporaceae</taxon>
        <taxon>Actinoplanes</taxon>
    </lineage>
</organism>
<name>A0A316EIH1_9ACTN</name>
<dbReference type="EMBL" id="QGGR01000033">
    <property type="protein sequence ID" value="PWK31468.1"/>
    <property type="molecule type" value="Genomic_DNA"/>
</dbReference>
<protein>
    <submittedName>
        <fullName evidence="2">Uncharacterized protein</fullName>
    </submittedName>
</protein>
<keyword evidence="1" id="KW-1133">Transmembrane helix</keyword>
<sequence length="61" mass="6031">MCVPLLATAYGVFAAVQGVAALAGGLLAGALYEQSLTALAVVLAGAQLASAVLLTVTLRMR</sequence>
<accession>A0A316EIH1</accession>
<dbReference type="Proteomes" id="UP000245697">
    <property type="component" value="Unassembled WGS sequence"/>
</dbReference>
<keyword evidence="1" id="KW-0472">Membrane</keyword>
<evidence type="ECO:0000313" key="2">
    <source>
        <dbReference type="EMBL" id="PWK31468.1"/>
    </source>
</evidence>
<evidence type="ECO:0000313" key="3">
    <source>
        <dbReference type="Proteomes" id="UP000245697"/>
    </source>
</evidence>
<dbReference type="RefSeq" id="WP_373871308.1">
    <property type="nucleotide sequence ID" value="NZ_BONA01000089.1"/>
</dbReference>
<keyword evidence="1" id="KW-0812">Transmembrane</keyword>
<gene>
    <name evidence="2" type="ORF">BC793_1337</name>
</gene>
<comment type="caution">
    <text evidence="2">The sequence shown here is derived from an EMBL/GenBank/DDBJ whole genome shotgun (WGS) entry which is preliminary data.</text>
</comment>
<feature type="transmembrane region" description="Helical" evidence="1">
    <location>
        <begin position="37"/>
        <end position="58"/>
    </location>
</feature>
<proteinExistence type="predicted"/>
<reference evidence="2 3" key="1">
    <citation type="submission" date="2018-05" db="EMBL/GenBank/DDBJ databases">
        <title>Genomic Encyclopedia of Archaeal and Bacterial Type Strains, Phase II (KMG-II): from individual species to whole genera.</title>
        <authorList>
            <person name="Goeker M."/>
        </authorList>
    </citation>
    <scope>NUCLEOTIDE SEQUENCE [LARGE SCALE GENOMIC DNA]</scope>
    <source>
        <strain evidence="2 3">DSM 45184</strain>
    </source>
</reference>
<keyword evidence="3" id="KW-1185">Reference proteome</keyword>